<dbReference type="EMBL" id="JAFIMR010000037">
    <property type="protein sequence ID" value="KAI1858241.1"/>
    <property type="molecule type" value="Genomic_DNA"/>
</dbReference>
<keyword evidence="3" id="KW-1185">Reference proteome</keyword>
<dbReference type="Proteomes" id="UP000829685">
    <property type="component" value="Unassembled WGS sequence"/>
</dbReference>
<dbReference type="SUPFAM" id="SSF81383">
    <property type="entry name" value="F-box domain"/>
    <property type="match status" value="1"/>
</dbReference>
<reference evidence="2" key="1">
    <citation type="submission" date="2021-03" db="EMBL/GenBank/DDBJ databases">
        <title>Revisited historic fungal species revealed as producer of novel bioactive compounds through whole genome sequencing and comparative genomics.</title>
        <authorList>
            <person name="Vignolle G.A."/>
            <person name="Hochenegger N."/>
            <person name="Mach R.L."/>
            <person name="Mach-Aigner A.R."/>
            <person name="Javad Rahimi M."/>
            <person name="Salim K.A."/>
            <person name="Chan C.M."/>
            <person name="Lim L.B.L."/>
            <person name="Cai F."/>
            <person name="Druzhinina I.S."/>
            <person name="U'Ren J.M."/>
            <person name="Derntl C."/>
        </authorList>
    </citation>
    <scope>NUCLEOTIDE SEQUENCE</scope>
    <source>
        <strain evidence="2">TUCIM 5799</strain>
    </source>
</reference>
<evidence type="ECO:0008006" key="4">
    <source>
        <dbReference type="Google" id="ProtNLM"/>
    </source>
</evidence>
<organism evidence="2 3">
    <name type="scientific">Neoarthrinium moseri</name>
    <dbReference type="NCBI Taxonomy" id="1658444"/>
    <lineage>
        <taxon>Eukaryota</taxon>
        <taxon>Fungi</taxon>
        <taxon>Dikarya</taxon>
        <taxon>Ascomycota</taxon>
        <taxon>Pezizomycotina</taxon>
        <taxon>Sordariomycetes</taxon>
        <taxon>Xylariomycetidae</taxon>
        <taxon>Amphisphaeriales</taxon>
        <taxon>Apiosporaceae</taxon>
        <taxon>Neoarthrinium</taxon>
    </lineage>
</organism>
<evidence type="ECO:0000256" key="1">
    <source>
        <dbReference type="SAM" id="MobiDB-lite"/>
    </source>
</evidence>
<evidence type="ECO:0000313" key="3">
    <source>
        <dbReference type="Proteomes" id="UP000829685"/>
    </source>
</evidence>
<dbReference type="AlphaFoldDB" id="A0A9Q0AKA1"/>
<proteinExistence type="predicted"/>
<feature type="region of interest" description="Disordered" evidence="1">
    <location>
        <begin position="1"/>
        <end position="27"/>
    </location>
</feature>
<dbReference type="InterPro" id="IPR036047">
    <property type="entry name" value="F-box-like_dom_sf"/>
</dbReference>
<evidence type="ECO:0000313" key="2">
    <source>
        <dbReference type="EMBL" id="KAI1858241.1"/>
    </source>
</evidence>
<accession>A0A9Q0AKA1</accession>
<comment type="caution">
    <text evidence="2">The sequence shown here is derived from an EMBL/GenBank/DDBJ whole genome shotgun (WGS) entry which is preliminary data.</text>
</comment>
<gene>
    <name evidence="2" type="ORF">JX265_010909</name>
</gene>
<name>A0A9Q0AKA1_9PEZI</name>
<protein>
    <recommendedName>
        <fullName evidence="4">F-box domain-containing protein</fullName>
    </recommendedName>
</protein>
<sequence length="497" mass="57248">MAPSTHPMMLRSTRKLPDPPAQSSSVPATIQASMPITDALPVVQNIQNNLRRTFILRCHRDMVALIVDELGYKDARALSLTCQQFYAYVPLQPSSRWSKSDIMTYLNVAQVWDGNANRLACFAERHLRVLHKSQFADCMQRGGYAKEGSLNFKRICWDCCAALGRDGPFHHLAIIHKNKEQFVLCHECHRWSTVNDKCKSIPIRDENFMIQGRLTVCRPFGQSEIGDKSRFEMLPVDIQNRIVGMLSYQDRIMLCQANRHFRHTVDPQAAPLHEKFDRMQEQLDIYKNRPDFMYHPLFATKLSIGGGETATFPICTNCGSDQGAYWCPPAITVDVAGHGPVTQTQYGRTFEVKVLRLAMLCFGCCFEKHPKLRLPCYCCFKWKPSKCFTKYQMEGILLHSEETFWKTMCSRCVQATYDQGRAKPLDLEELHRRELCEVCHCLKYRNERCFSCLDKFGYEETTEGRKRIRTYRDGKKVTITAGRGSKNQRVALEEGKF</sequence>